<dbReference type="GO" id="GO:0005096">
    <property type="term" value="F:GTPase activator activity"/>
    <property type="evidence" value="ECO:0007669"/>
    <property type="project" value="UniProtKB-KW"/>
</dbReference>
<protein>
    <recommendedName>
        <fullName evidence="2">Rho-GAP domain-containing protein</fullName>
    </recommendedName>
</protein>
<dbReference type="RefSeq" id="XP_008868112.1">
    <property type="nucleotide sequence ID" value="XM_008869890.1"/>
</dbReference>
<evidence type="ECO:0000256" key="1">
    <source>
        <dbReference type="ARBA" id="ARBA00022468"/>
    </source>
</evidence>
<dbReference type="SMART" id="SM00324">
    <property type="entry name" value="RhoGAP"/>
    <property type="match status" value="1"/>
</dbReference>
<evidence type="ECO:0000313" key="3">
    <source>
        <dbReference type="EMBL" id="ETW02728.1"/>
    </source>
</evidence>
<dbReference type="PANTHER" id="PTHR23177:SF35">
    <property type="entry name" value="RHO GTPASE-ACTIVATING PROTEIN GACA"/>
    <property type="match status" value="1"/>
</dbReference>
<dbReference type="AlphaFoldDB" id="A0A024UAR3"/>
<sequence>MPMPMPMLLCMCLPKDRSPNNGSAAAAYACTSIGTPFAITHDFHVSYNFELARFEIQGDRPHPPEFASQLVNWNMHQHFNVPIQQIPRVALPPYEDRIPAVLLMLQHQFNTHNGHVVPYIFRESPGKADRDRAIQAINSGTFSGEDISDVRIVADLIKVWFRELPIPLLHQIPLTVMEQINATSGDCPNMVDCMGTMELSILQWLADLLLHVASFEHINHMGIDQLAIILAPNLIRIDTPNPMVAVSLSKASVDFLRRYLKHRDASVNPSTNLPPAV</sequence>
<dbReference type="InterPro" id="IPR008936">
    <property type="entry name" value="Rho_GTPase_activation_prot"/>
</dbReference>
<dbReference type="VEuPathDB" id="FungiDB:H310_05229"/>
<reference evidence="3" key="1">
    <citation type="submission" date="2013-12" db="EMBL/GenBank/DDBJ databases">
        <title>The Genome Sequence of Aphanomyces invadans NJM9701.</title>
        <authorList>
            <consortium name="The Broad Institute Genomics Platform"/>
            <person name="Russ C."/>
            <person name="Tyler B."/>
            <person name="van West P."/>
            <person name="Dieguez-Uribeondo J."/>
            <person name="Young S.K."/>
            <person name="Zeng Q."/>
            <person name="Gargeya S."/>
            <person name="Fitzgerald M."/>
            <person name="Abouelleil A."/>
            <person name="Alvarado L."/>
            <person name="Chapman S.B."/>
            <person name="Gainer-Dewar J."/>
            <person name="Goldberg J."/>
            <person name="Griggs A."/>
            <person name="Gujja S."/>
            <person name="Hansen M."/>
            <person name="Howarth C."/>
            <person name="Imamovic A."/>
            <person name="Ireland A."/>
            <person name="Larimer J."/>
            <person name="McCowan C."/>
            <person name="Murphy C."/>
            <person name="Pearson M."/>
            <person name="Poon T.W."/>
            <person name="Priest M."/>
            <person name="Roberts A."/>
            <person name="Saif S."/>
            <person name="Shea T."/>
            <person name="Sykes S."/>
            <person name="Wortman J."/>
            <person name="Nusbaum C."/>
            <person name="Birren B."/>
        </authorList>
    </citation>
    <scope>NUCLEOTIDE SEQUENCE [LARGE SCALE GENOMIC DNA]</scope>
    <source>
        <strain evidence="3">NJM9701</strain>
    </source>
</reference>
<keyword evidence="1" id="KW-0343">GTPase activation</keyword>
<evidence type="ECO:0000259" key="2">
    <source>
        <dbReference type="PROSITE" id="PS50238"/>
    </source>
</evidence>
<dbReference type="PANTHER" id="PTHR23177">
    <property type="entry name" value="MKIAA1688 PROTEIN"/>
    <property type="match status" value="1"/>
</dbReference>
<dbReference type="STRING" id="157072.A0A024UAR3"/>
<dbReference type="GO" id="GO:0007165">
    <property type="term" value="P:signal transduction"/>
    <property type="evidence" value="ECO:0007669"/>
    <property type="project" value="InterPro"/>
</dbReference>
<dbReference type="InterPro" id="IPR044785">
    <property type="entry name" value="RopGAP1-5"/>
</dbReference>
<proteinExistence type="predicted"/>
<dbReference type="eggNOG" id="KOG4270">
    <property type="taxonomic scope" value="Eukaryota"/>
</dbReference>
<dbReference type="Pfam" id="PF00620">
    <property type="entry name" value="RhoGAP"/>
    <property type="match status" value="1"/>
</dbReference>
<dbReference type="PROSITE" id="PS50238">
    <property type="entry name" value="RHOGAP"/>
    <property type="match status" value="1"/>
</dbReference>
<organism evidence="3">
    <name type="scientific">Aphanomyces invadans</name>
    <dbReference type="NCBI Taxonomy" id="157072"/>
    <lineage>
        <taxon>Eukaryota</taxon>
        <taxon>Sar</taxon>
        <taxon>Stramenopiles</taxon>
        <taxon>Oomycota</taxon>
        <taxon>Saprolegniomycetes</taxon>
        <taxon>Saprolegniales</taxon>
        <taxon>Verrucalvaceae</taxon>
        <taxon>Aphanomyces</taxon>
    </lineage>
</organism>
<dbReference type="InterPro" id="IPR000198">
    <property type="entry name" value="RhoGAP_dom"/>
</dbReference>
<dbReference type="GeneID" id="20082279"/>
<dbReference type="Gene3D" id="1.10.555.10">
    <property type="entry name" value="Rho GTPase activation protein"/>
    <property type="match status" value="1"/>
</dbReference>
<accession>A0A024UAR3</accession>
<dbReference type="OrthoDB" id="185175at2759"/>
<dbReference type="EMBL" id="KI913960">
    <property type="protein sequence ID" value="ETW02728.1"/>
    <property type="molecule type" value="Genomic_DNA"/>
</dbReference>
<dbReference type="CDD" id="cd00159">
    <property type="entry name" value="RhoGAP"/>
    <property type="match status" value="1"/>
</dbReference>
<name>A0A024UAR3_9STRA</name>
<gene>
    <name evidence="3" type="ORF">H310_05229</name>
</gene>
<dbReference type="SUPFAM" id="SSF48350">
    <property type="entry name" value="GTPase activation domain, GAP"/>
    <property type="match status" value="1"/>
</dbReference>
<feature type="domain" description="Rho-GAP" evidence="2">
    <location>
        <begin position="81"/>
        <end position="267"/>
    </location>
</feature>